<dbReference type="Gene3D" id="3.30.160.60">
    <property type="entry name" value="Classic Zinc Finger"/>
    <property type="match status" value="1"/>
</dbReference>
<dbReference type="InterPro" id="IPR047153">
    <property type="entry name" value="TRIM45/56/19-like"/>
</dbReference>
<dbReference type="InterPro" id="IPR017907">
    <property type="entry name" value="Znf_RING_CS"/>
</dbReference>
<comment type="similarity">
    <text evidence="3">Belongs to the TRIM/RBCC family.</text>
</comment>
<evidence type="ECO:0000256" key="13">
    <source>
        <dbReference type="ARBA" id="ARBA00023319"/>
    </source>
</evidence>
<evidence type="ECO:0000256" key="4">
    <source>
        <dbReference type="ARBA" id="ARBA00012483"/>
    </source>
</evidence>
<evidence type="ECO:0000256" key="17">
    <source>
        <dbReference type="SAM" id="Phobius"/>
    </source>
</evidence>
<protein>
    <recommendedName>
        <fullName evidence="4">RING-type E3 ubiquitin transferase</fullName>
        <ecNumber evidence="4">2.3.2.27</ecNumber>
    </recommendedName>
</protein>
<feature type="region of interest" description="Disordered" evidence="16">
    <location>
        <begin position="189"/>
        <end position="212"/>
    </location>
</feature>
<dbReference type="Gene3D" id="3.30.40.10">
    <property type="entry name" value="Zinc/RING finger domain, C3HC4 (zinc finger)"/>
    <property type="match status" value="1"/>
</dbReference>
<dbReference type="PROSITE" id="PS50835">
    <property type="entry name" value="IG_LIKE"/>
    <property type="match status" value="1"/>
</dbReference>
<dbReference type="PROSITE" id="PS50194">
    <property type="entry name" value="FILAMIN_REPEAT"/>
    <property type="match status" value="1"/>
</dbReference>
<feature type="domain" description="Ig-like" evidence="20">
    <location>
        <begin position="36"/>
        <end position="150"/>
    </location>
</feature>
<dbReference type="PROSITE" id="PS00518">
    <property type="entry name" value="ZF_RING_1"/>
    <property type="match status" value="1"/>
</dbReference>
<comment type="catalytic activity">
    <reaction evidence="1">
        <text>S-ubiquitinyl-[E2 ubiquitin-conjugating enzyme]-L-cysteine + [acceptor protein]-L-lysine = [E2 ubiquitin-conjugating enzyme]-L-cysteine + N(6)-ubiquitinyl-[acceptor protein]-L-lysine.</text>
        <dbReference type="EC" id="2.3.2.27"/>
    </reaction>
</comment>
<dbReference type="GO" id="GO:0061630">
    <property type="term" value="F:ubiquitin protein ligase activity"/>
    <property type="evidence" value="ECO:0007669"/>
    <property type="project" value="UniProtKB-EC"/>
</dbReference>
<dbReference type="SMART" id="SM00184">
    <property type="entry name" value="RING"/>
    <property type="match status" value="1"/>
</dbReference>
<evidence type="ECO:0000313" key="22">
    <source>
        <dbReference type="Proteomes" id="UP001279410"/>
    </source>
</evidence>
<dbReference type="InterPro" id="IPR013106">
    <property type="entry name" value="Ig_V-set"/>
</dbReference>
<dbReference type="Pfam" id="PF13445">
    <property type="entry name" value="zf-RING_UBOX"/>
    <property type="match status" value="1"/>
</dbReference>
<dbReference type="PROSITE" id="PS50119">
    <property type="entry name" value="ZF_BBOX"/>
    <property type="match status" value="2"/>
</dbReference>
<dbReference type="AlphaFoldDB" id="A0AAD3MNB8"/>
<keyword evidence="5" id="KW-0479">Metal-binding</keyword>
<dbReference type="SMART" id="SM00409">
    <property type="entry name" value="IG"/>
    <property type="match status" value="1"/>
</dbReference>
<proteinExistence type="inferred from homology"/>
<dbReference type="CDD" id="cd19809">
    <property type="entry name" value="Bbox1_TRIM45_C-X"/>
    <property type="match status" value="1"/>
</dbReference>
<dbReference type="Gene3D" id="2.60.40.10">
    <property type="entry name" value="Immunoglobulins"/>
    <property type="match status" value="2"/>
</dbReference>
<evidence type="ECO:0000256" key="7">
    <source>
        <dbReference type="ARBA" id="ARBA00022737"/>
    </source>
</evidence>
<evidence type="ECO:0000256" key="6">
    <source>
        <dbReference type="ARBA" id="ARBA00022729"/>
    </source>
</evidence>
<dbReference type="SMART" id="SM00557">
    <property type="entry name" value="IG_FLMN"/>
    <property type="match status" value="1"/>
</dbReference>
<evidence type="ECO:0000256" key="12">
    <source>
        <dbReference type="ARBA" id="ARBA00023180"/>
    </source>
</evidence>
<keyword evidence="11" id="KW-1015">Disulfide bond</keyword>
<name>A0AAD3MNB8_LATJO</name>
<dbReference type="GO" id="GO:1903037">
    <property type="term" value="P:regulation of leukocyte cell-cell adhesion"/>
    <property type="evidence" value="ECO:0007669"/>
    <property type="project" value="UniProtKB-ARBA"/>
</dbReference>
<dbReference type="InterPro" id="IPR013783">
    <property type="entry name" value="Ig-like_fold"/>
</dbReference>
<feature type="repeat" description="Filamin" evidence="15">
    <location>
        <begin position="591"/>
        <end position="694"/>
    </location>
</feature>
<dbReference type="Proteomes" id="UP001279410">
    <property type="component" value="Unassembled WGS sequence"/>
</dbReference>
<dbReference type="InterPro" id="IPR000315">
    <property type="entry name" value="Znf_B-box"/>
</dbReference>
<evidence type="ECO:0000256" key="9">
    <source>
        <dbReference type="ARBA" id="ARBA00022833"/>
    </source>
</evidence>
<dbReference type="FunFam" id="2.60.40.10:FF:000142">
    <property type="entry name" value="V-set domain-containing T-cell activation inhibitor 1"/>
    <property type="match status" value="1"/>
</dbReference>
<accession>A0AAD3MNB8</accession>
<keyword evidence="13" id="KW-0393">Immunoglobulin domain</keyword>
<dbReference type="InterPro" id="IPR017868">
    <property type="entry name" value="Filamin/ABP280_repeat-like"/>
</dbReference>
<gene>
    <name evidence="21" type="ORF">AKAME5_000896500</name>
</gene>
<keyword evidence="22" id="KW-1185">Reference proteome</keyword>
<evidence type="ECO:0000256" key="3">
    <source>
        <dbReference type="ARBA" id="ARBA00008518"/>
    </source>
</evidence>
<dbReference type="GO" id="GO:0007399">
    <property type="term" value="P:nervous system development"/>
    <property type="evidence" value="ECO:0007669"/>
    <property type="project" value="UniProtKB-ARBA"/>
</dbReference>
<keyword evidence="17" id="KW-1133">Transmembrane helix</keyword>
<feature type="transmembrane region" description="Helical" evidence="17">
    <location>
        <begin position="7"/>
        <end position="31"/>
    </location>
</feature>
<keyword evidence="8 14" id="KW-0863">Zinc-finger</keyword>
<dbReference type="PANTHER" id="PTHR25462">
    <property type="entry name" value="BONUS, ISOFORM C-RELATED"/>
    <property type="match status" value="1"/>
</dbReference>
<keyword evidence="12" id="KW-0325">Glycoprotein</keyword>
<comment type="caution">
    <text evidence="21">The sequence shown here is derived from an EMBL/GenBank/DDBJ whole genome shotgun (WGS) entry which is preliminary data.</text>
</comment>
<evidence type="ECO:0000259" key="19">
    <source>
        <dbReference type="PROSITE" id="PS50119"/>
    </source>
</evidence>
<dbReference type="SMART" id="SM00336">
    <property type="entry name" value="BBOX"/>
    <property type="match status" value="2"/>
</dbReference>
<dbReference type="InterPro" id="IPR013083">
    <property type="entry name" value="Znf_RING/FYVE/PHD"/>
</dbReference>
<sequence>MATLGQIIFYSMITLIVVFSALIILILALTFSGSLSEVMSSNKAPIANIGEDKLLSCYLKTQSEQPRVSQVSVTWTKKGLQGLVYRYEDGAPDLKDQNSQFRGRTELFPDTLVTGNASLLMRNVRRSDEGEYTCSISSSEGGGKVNIHLRTAEEKALEKLSLSSDHRLVELGGSEGGNHWFVFGTKTHQKQTMSRSERKENAEQSTLSSEHEQNGVLVNPRAICNACKRLYREPKILPCLHTFCSDCIAQLEPFSVSSRCRREDGSRSGEAVEAGDRPAVTVTVLCPDCDSEVDIPPSGPAGLSTDHLALDEVFLETLVTDGPLGCDLCGEGSAESRCEVCSVNLCEFCCQAHRRQKRTASHSIQGLDELKSRGRLCRPVLCSLHPGQELRLFCQPCDLPVCLECAATLHRDHHCCSTHDVIDRHGDRIRELVTVRLRPRLERLEESLQKVEVSQEALHARVEATANEVRAFARGYASAVEAHCLSLLRHLEELRVQRRNQLHLQRAQLQQALLDVRGGVEFAERLLSCGSDAEILSAKGVTLRRLTSLAEGSYDPHPATVAPDDGSGICFMPREPAGEVEGYPVVGVINSNTVDVSKSTIEGEGLQRGREGQQGHFTLVCRDSAGEQVARGGEQVLVSVIHKEKKNCTVETTVVDNNDGSYGVSYTPIEPGTYSVWVCVKAQHVKGSPFILNVKRKFRRHSGTFHCCSFCSSGGAKEARCGCPGTMPGGFKGCGHNHKGHPGKPHWSCCGSTVEQSECLPQSVLAAVSPRGHLRTVEL</sequence>
<evidence type="ECO:0000259" key="18">
    <source>
        <dbReference type="PROSITE" id="PS50089"/>
    </source>
</evidence>
<keyword evidence="9" id="KW-0862">Zinc</keyword>
<evidence type="ECO:0000256" key="8">
    <source>
        <dbReference type="ARBA" id="ARBA00022771"/>
    </source>
</evidence>
<dbReference type="SUPFAM" id="SSF81296">
    <property type="entry name" value="E set domains"/>
    <property type="match status" value="1"/>
</dbReference>
<comment type="subcellular location">
    <subcellularLocation>
        <location evidence="2">Membrane</location>
    </subcellularLocation>
</comment>
<evidence type="ECO:0000256" key="11">
    <source>
        <dbReference type="ARBA" id="ARBA00023157"/>
    </source>
</evidence>
<feature type="domain" description="RING-type" evidence="18">
    <location>
        <begin position="224"/>
        <end position="260"/>
    </location>
</feature>
<dbReference type="SUPFAM" id="SSF57850">
    <property type="entry name" value="RING/U-box"/>
    <property type="match status" value="1"/>
</dbReference>
<evidence type="ECO:0000256" key="14">
    <source>
        <dbReference type="PROSITE-ProRule" id="PRU00024"/>
    </source>
</evidence>
<dbReference type="EMBL" id="BRZM01000026">
    <property type="protein sequence ID" value="GLD56646.1"/>
    <property type="molecule type" value="Genomic_DNA"/>
</dbReference>
<dbReference type="Pfam" id="PF00630">
    <property type="entry name" value="Filamin"/>
    <property type="match status" value="1"/>
</dbReference>
<dbReference type="PANTHER" id="PTHR25462:SF291">
    <property type="entry name" value="E3 UBIQUITIN-PROTEIN LIGASE TRIM45"/>
    <property type="match status" value="1"/>
</dbReference>
<dbReference type="InterPro" id="IPR027370">
    <property type="entry name" value="Znf-RING_euk"/>
</dbReference>
<dbReference type="PROSITE" id="PS50089">
    <property type="entry name" value="ZF_RING_2"/>
    <property type="match status" value="1"/>
</dbReference>
<evidence type="ECO:0000256" key="1">
    <source>
        <dbReference type="ARBA" id="ARBA00000900"/>
    </source>
</evidence>
<dbReference type="InterPro" id="IPR001298">
    <property type="entry name" value="Filamin/ABP280_rpt"/>
</dbReference>
<feature type="domain" description="B box-type" evidence="19">
    <location>
        <begin position="321"/>
        <end position="367"/>
    </location>
</feature>
<dbReference type="GO" id="GO:0008270">
    <property type="term" value="F:zinc ion binding"/>
    <property type="evidence" value="ECO:0007669"/>
    <property type="project" value="UniProtKB-KW"/>
</dbReference>
<dbReference type="SUPFAM" id="SSF48726">
    <property type="entry name" value="Immunoglobulin"/>
    <property type="match status" value="1"/>
</dbReference>
<keyword evidence="7" id="KW-0677">Repeat</keyword>
<dbReference type="GO" id="GO:0050863">
    <property type="term" value="P:regulation of T cell activation"/>
    <property type="evidence" value="ECO:0007669"/>
    <property type="project" value="UniProtKB-ARBA"/>
</dbReference>
<evidence type="ECO:0000313" key="21">
    <source>
        <dbReference type="EMBL" id="GLD56646.1"/>
    </source>
</evidence>
<keyword evidence="10 17" id="KW-0472">Membrane</keyword>
<dbReference type="Pfam" id="PF07686">
    <property type="entry name" value="V-set"/>
    <property type="match status" value="1"/>
</dbReference>
<reference evidence="21" key="1">
    <citation type="submission" date="2022-08" db="EMBL/GenBank/DDBJ databases">
        <title>Genome sequencing of akame (Lates japonicus).</title>
        <authorList>
            <person name="Hashiguchi Y."/>
            <person name="Takahashi H."/>
        </authorList>
    </citation>
    <scope>NUCLEOTIDE SEQUENCE</scope>
    <source>
        <strain evidence="21">Kochi</strain>
    </source>
</reference>
<dbReference type="GO" id="GO:0016020">
    <property type="term" value="C:membrane"/>
    <property type="evidence" value="ECO:0007669"/>
    <property type="project" value="UniProtKB-SubCell"/>
</dbReference>
<evidence type="ECO:0000256" key="2">
    <source>
        <dbReference type="ARBA" id="ARBA00004370"/>
    </source>
</evidence>
<dbReference type="InterPro" id="IPR001841">
    <property type="entry name" value="Znf_RING"/>
</dbReference>
<organism evidence="21 22">
    <name type="scientific">Lates japonicus</name>
    <name type="common">Japanese lates</name>
    <dbReference type="NCBI Taxonomy" id="270547"/>
    <lineage>
        <taxon>Eukaryota</taxon>
        <taxon>Metazoa</taxon>
        <taxon>Chordata</taxon>
        <taxon>Craniata</taxon>
        <taxon>Vertebrata</taxon>
        <taxon>Euteleostomi</taxon>
        <taxon>Actinopterygii</taxon>
        <taxon>Neopterygii</taxon>
        <taxon>Teleostei</taxon>
        <taxon>Neoteleostei</taxon>
        <taxon>Acanthomorphata</taxon>
        <taxon>Carangaria</taxon>
        <taxon>Carangaria incertae sedis</taxon>
        <taxon>Centropomidae</taxon>
        <taxon>Lates</taxon>
    </lineage>
</organism>
<dbReference type="GO" id="GO:0005654">
    <property type="term" value="C:nucleoplasm"/>
    <property type="evidence" value="ECO:0007669"/>
    <property type="project" value="TreeGrafter"/>
</dbReference>
<evidence type="ECO:0000256" key="5">
    <source>
        <dbReference type="ARBA" id="ARBA00022723"/>
    </source>
</evidence>
<evidence type="ECO:0000256" key="16">
    <source>
        <dbReference type="SAM" id="MobiDB-lite"/>
    </source>
</evidence>
<dbReference type="InterPro" id="IPR036179">
    <property type="entry name" value="Ig-like_dom_sf"/>
</dbReference>
<feature type="domain" description="B box-type" evidence="19">
    <location>
        <begin position="377"/>
        <end position="424"/>
    </location>
</feature>
<dbReference type="SUPFAM" id="SSF57845">
    <property type="entry name" value="B-box zinc-binding domain"/>
    <property type="match status" value="1"/>
</dbReference>
<keyword evidence="6" id="KW-0732">Signal</keyword>
<keyword evidence="17" id="KW-0812">Transmembrane</keyword>
<dbReference type="EC" id="2.3.2.27" evidence="4"/>
<evidence type="ECO:0000259" key="20">
    <source>
        <dbReference type="PROSITE" id="PS50835"/>
    </source>
</evidence>
<evidence type="ECO:0000256" key="15">
    <source>
        <dbReference type="PROSITE-ProRule" id="PRU00087"/>
    </source>
</evidence>
<dbReference type="InterPro" id="IPR007110">
    <property type="entry name" value="Ig-like_dom"/>
</dbReference>
<dbReference type="InterPro" id="IPR003599">
    <property type="entry name" value="Ig_sub"/>
</dbReference>
<dbReference type="InterPro" id="IPR014756">
    <property type="entry name" value="Ig_E-set"/>
</dbReference>
<evidence type="ECO:0000256" key="10">
    <source>
        <dbReference type="ARBA" id="ARBA00023136"/>
    </source>
</evidence>